<keyword evidence="6" id="KW-1185">Reference proteome</keyword>
<protein>
    <submittedName>
        <fullName evidence="5">RecB family exonuclease</fullName>
    </submittedName>
</protein>
<keyword evidence="2" id="KW-0067">ATP-binding</keyword>
<evidence type="ECO:0000256" key="3">
    <source>
        <dbReference type="ARBA" id="ARBA00023204"/>
    </source>
</evidence>
<dbReference type="EMBL" id="JAGGMS010000001">
    <property type="protein sequence ID" value="MBP2180829.1"/>
    <property type="molecule type" value="Genomic_DNA"/>
</dbReference>
<gene>
    <name evidence="5" type="ORF">JOM49_002355</name>
</gene>
<keyword evidence="5" id="KW-0540">Nuclease</keyword>
<feature type="domain" description="PD-(D/E)XK endonuclease-like" evidence="4">
    <location>
        <begin position="17"/>
        <end position="266"/>
    </location>
</feature>
<evidence type="ECO:0000259" key="4">
    <source>
        <dbReference type="Pfam" id="PF12705"/>
    </source>
</evidence>
<dbReference type="Pfam" id="PF12705">
    <property type="entry name" value="PDDEXK_1"/>
    <property type="match status" value="1"/>
</dbReference>
<dbReference type="Proteomes" id="UP000741013">
    <property type="component" value="Unassembled WGS sequence"/>
</dbReference>
<keyword evidence="5" id="KW-0378">Hydrolase</keyword>
<evidence type="ECO:0000256" key="2">
    <source>
        <dbReference type="ARBA" id="ARBA00022806"/>
    </source>
</evidence>
<keyword evidence="3" id="KW-0234">DNA repair</keyword>
<dbReference type="InterPro" id="IPR038726">
    <property type="entry name" value="PDDEXK_AddAB-type"/>
</dbReference>
<sequence>MSQIGFDFGKEPRRLTRVTPAKLATFDDCARRYRLAYLDRPTPRRSGPWAHSTLGAVVHNALKALFDLPVERRSPQRAAALVAEHWKDAGFVDEVQAAKYRRRAQEWVTEYVEHNDVAFDPVGLERWVSAPTGGGPGGPTIIVEGRADRIDDRGGELVIVDYKTGKRQPDEYEARSAQALAMYAVAATRTLRMPCHKVELHHVPTGTVAAAEHTPESLRRHVTRAEETAADLQKATDTLADGGDGQELFPARTGRHCSWCDFRPSCAEGQQAAPEARSWDLLAPLEADE</sequence>
<dbReference type="Gene3D" id="3.90.320.10">
    <property type="match status" value="1"/>
</dbReference>
<dbReference type="RefSeq" id="WP_209664324.1">
    <property type="nucleotide sequence ID" value="NZ_JAGGMS010000001.1"/>
</dbReference>
<keyword evidence="1" id="KW-0227">DNA damage</keyword>
<proteinExistence type="predicted"/>
<evidence type="ECO:0000313" key="5">
    <source>
        <dbReference type="EMBL" id="MBP2180829.1"/>
    </source>
</evidence>
<accession>A0ABS4PN40</accession>
<reference evidence="5 6" key="1">
    <citation type="submission" date="2021-03" db="EMBL/GenBank/DDBJ databases">
        <title>Sequencing the genomes of 1000 actinobacteria strains.</title>
        <authorList>
            <person name="Klenk H.-P."/>
        </authorList>
    </citation>
    <scope>NUCLEOTIDE SEQUENCE [LARGE SCALE GENOMIC DNA]</scope>
    <source>
        <strain evidence="5 6">DSM 45510</strain>
    </source>
</reference>
<keyword evidence="5" id="KW-0269">Exonuclease</keyword>
<keyword evidence="2" id="KW-0347">Helicase</keyword>
<evidence type="ECO:0000256" key="1">
    <source>
        <dbReference type="ARBA" id="ARBA00022763"/>
    </source>
</evidence>
<comment type="caution">
    <text evidence="5">The sequence shown here is derived from an EMBL/GenBank/DDBJ whole genome shotgun (WGS) entry which is preliminary data.</text>
</comment>
<dbReference type="GO" id="GO:0004527">
    <property type="term" value="F:exonuclease activity"/>
    <property type="evidence" value="ECO:0007669"/>
    <property type="project" value="UniProtKB-KW"/>
</dbReference>
<name>A0ABS4PN40_9PSEU</name>
<evidence type="ECO:0000313" key="6">
    <source>
        <dbReference type="Proteomes" id="UP000741013"/>
    </source>
</evidence>
<organism evidence="5 6">
    <name type="scientific">Amycolatopsis magusensis</name>
    <dbReference type="NCBI Taxonomy" id="882444"/>
    <lineage>
        <taxon>Bacteria</taxon>
        <taxon>Bacillati</taxon>
        <taxon>Actinomycetota</taxon>
        <taxon>Actinomycetes</taxon>
        <taxon>Pseudonocardiales</taxon>
        <taxon>Pseudonocardiaceae</taxon>
        <taxon>Amycolatopsis</taxon>
    </lineage>
</organism>
<keyword evidence="2" id="KW-0547">Nucleotide-binding</keyword>
<dbReference type="InterPro" id="IPR011604">
    <property type="entry name" value="PDDEXK-like_dom_sf"/>
</dbReference>